<evidence type="ECO:0000256" key="4">
    <source>
        <dbReference type="ARBA" id="ARBA00022679"/>
    </source>
</evidence>
<dbReference type="SMART" id="SM00387">
    <property type="entry name" value="HATPase_c"/>
    <property type="match status" value="1"/>
</dbReference>
<feature type="domain" description="PAS" evidence="9">
    <location>
        <begin position="5"/>
        <end position="47"/>
    </location>
</feature>
<dbReference type="PANTHER" id="PTHR43711">
    <property type="entry name" value="TWO-COMPONENT HISTIDINE KINASE"/>
    <property type="match status" value="1"/>
</dbReference>
<dbReference type="Gene3D" id="3.30.450.20">
    <property type="entry name" value="PAS domain"/>
    <property type="match status" value="1"/>
</dbReference>
<proteinExistence type="predicted"/>
<evidence type="ECO:0000256" key="3">
    <source>
        <dbReference type="ARBA" id="ARBA00022553"/>
    </source>
</evidence>
<keyword evidence="4" id="KW-0808">Transferase</keyword>
<evidence type="ECO:0000313" key="11">
    <source>
        <dbReference type="Proteomes" id="UP001596978"/>
    </source>
</evidence>
<dbReference type="NCBIfam" id="TIGR00229">
    <property type="entry name" value="sensory_box"/>
    <property type="match status" value="1"/>
</dbReference>
<gene>
    <name evidence="10" type="ORF">ACFQ1M_16375</name>
</gene>
<dbReference type="InterPro" id="IPR003594">
    <property type="entry name" value="HATPase_dom"/>
</dbReference>
<keyword evidence="10" id="KW-0547">Nucleotide-binding</keyword>
<keyword evidence="6" id="KW-0902">Two-component regulatory system</keyword>
<evidence type="ECO:0000256" key="5">
    <source>
        <dbReference type="ARBA" id="ARBA00022777"/>
    </source>
</evidence>
<dbReference type="InterPro" id="IPR050736">
    <property type="entry name" value="Sensor_HK_Regulatory"/>
</dbReference>
<dbReference type="SMART" id="SM00388">
    <property type="entry name" value="HisKA"/>
    <property type="match status" value="1"/>
</dbReference>
<dbReference type="PROSITE" id="PS50109">
    <property type="entry name" value="HIS_KIN"/>
    <property type="match status" value="1"/>
</dbReference>
<dbReference type="CDD" id="cd00130">
    <property type="entry name" value="PAS"/>
    <property type="match status" value="1"/>
</dbReference>
<dbReference type="InterPro" id="IPR004358">
    <property type="entry name" value="Sig_transdc_His_kin-like_C"/>
</dbReference>
<dbReference type="Pfam" id="PF02518">
    <property type="entry name" value="HATPase_c"/>
    <property type="match status" value="1"/>
</dbReference>
<dbReference type="SMART" id="SM00091">
    <property type="entry name" value="PAS"/>
    <property type="match status" value="1"/>
</dbReference>
<evidence type="ECO:0000313" key="10">
    <source>
        <dbReference type="EMBL" id="MFD0863793.1"/>
    </source>
</evidence>
<dbReference type="InterPro" id="IPR003661">
    <property type="entry name" value="HisK_dim/P_dom"/>
</dbReference>
<reference evidence="11" key="1">
    <citation type="journal article" date="2019" name="Int. J. Syst. Evol. Microbiol.">
        <title>The Global Catalogue of Microorganisms (GCM) 10K type strain sequencing project: providing services to taxonomists for standard genome sequencing and annotation.</title>
        <authorList>
            <consortium name="The Broad Institute Genomics Platform"/>
            <consortium name="The Broad Institute Genome Sequencing Center for Infectious Disease"/>
            <person name="Wu L."/>
            <person name="Ma J."/>
        </authorList>
    </citation>
    <scope>NUCLEOTIDE SEQUENCE [LARGE SCALE GENOMIC DNA]</scope>
    <source>
        <strain evidence="11">CCUG 62952</strain>
    </source>
</reference>
<comment type="catalytic activity">
    <reaction evidence="1">
        <text>ATP + protein L-histidine = ADP + protein N-phospho-L-histidine.</text>
        <dbReference type="EC" id="2.7.13.3"/>
    </reaction>
</comment>
<dbReference type="CDD" id="cd00082">
    <property type="entry name" value="HisKA"/>
    <property type="match status" value="1"/>
</dbReference>
<accession>A0ABW3D5E3</accession>
<organism evidence="10 11">
    <name type="scientific">Sungkyunkwania multivorans</name>
    <dbReference type="NCBI Taxonomy" id="1173618"/>
    <lineage>
        <taxon>Bacteria</taxon>
        <taxon>Pseudomonadati</taxon>
        <taxon>Bacteroidota</taxon>
        <taxon>Flavobacteriia</taxon>
        <taxon>Flavobacteriales</taxon>
        <taxon>Flavobacteriaceae</taxon>
        <taxon>Sungkyunkwania</taxon>
    </lineage>
</organism>
<dbReference type="Proteomes" id="UP001596978">
    <property type="component" value="Unassembled WGS sequence"/>
</dbReference>
<evidence type="ECO:0000256" key="7">
    <source>
        <dbReference type="SAM" id="Coils"/>
    </source>
</evidence>
<dbReference type="Gene3D" id="3.30.565.10">
    <property type="entry name" value="Histidine kinase-like ATPase, C-terminal domain"/>
    <property type="match status" value="1"/>
</dbReference>
<feature type="coiled-coil region" evidence="7">
    <location>
        <begin position="123"/>
        <end position="183"/>
    </location>
</feature>
<dbReference type="Pfam" id="PF00512">
    <property type="entry name" value="HisKA"/>
    <property type="match status" value="1"/>
</dbReference>
<sequence>MFKLNADIFETLSEAIPEGVIVVDKKQEIVATNTSALEMFGYDKEELDKQRLEILIPQRYHRQHGGHFSSFYRNAEKRTMGIGRELFGIKKSGEEFPIEVGLAPFELSGDTFIMALMVDITVRKETEQRILDLNAELEMKVKERTKELQHTVLELQTEVEKRKKAEEKALESLQRERELNELKTKFLSLVSHEFKTPLTGILTSAVLVGKYEKTDHQPKREKHLDLIKNKVHYLDGILNDFLSVERLESGKVNYKISTFQLSKVLNEVIYSANMLLKSGQRINYPENVDEIAITFDEKILTLVLTNLVSNAIKYSPENTVIDIKTTEASDTLLLTVRDQGMGIPKKDQKHVFQRYFRAENATTYQGTGIGLNIIKGHLDNLGGTISFISQEGKGSTFTVELPRTLSKIYS</sequence>
<dbReference type="GO" id="GO:0005524">
    <property type="term" value="F:ATP binding"/>
    <property type="evidence" value="ECO:0007669"/>
    <property type="project" value="UniProtKB-KW"/>
</dbReference>
<dbReference type="CDD" id="cd00075">
    <property type="entry name" value="HATPase"/>
    <property type="match status" value="1"/>
</dbReference>
<evidence type="ECO:0000256" key="6">
    <source>
        <dbReference type="ARBA" id="ARBA00023012"/>
    </source>
</evidence>
<keyword evidence="3" id="KW-0597">Phosphoprotein</keyword>
<dbReference type="PANTHER" id="PTHR43711:SF26">
    <property type="entry name" value="SENSOR HISTIDINE KINASE RCSC"/>
    <property type="match status" value="1"/>
</dbReference>
<dbReference type="InterPro" id="IPR000014">
    <property type="entry name" value="PAS"/>
</dbReference>
<dbReference type="PROSITE" id="PS50112">
    <property type="entry name" value="PAS"/>
    <property type="match status" value="1"/>
</dbReference>
<evidence type="ECO:0000256" key="2">
    <source>
        <dbReference type="ARBA" id="ARBA00012438"/>
    </source>
</evidence>
<comment type="caution">
    <text evidence="10">The sequence shown here is derived from an EMBL/GenBank/DDBJ whole genome shotgun (WGS) entry which is preliminary data.</text>
</comment>
<keyword evidence="5" id="KW-0418">Kinase</keyword>
<name>A0ABW3D5E3_9FLAO</name>
<evidence type="ECO:0000259" key="8">
    <source>
        <dbReference type="PROSITE" id="PS50109"/>
    </source>
</evidence>
<dbReference type="PRINTS" id="PR00344">
    <property type="entry name" value="BCTRLSENSOR"/>
</dbReference>
<dbReference type="InterPro" id="IPR036890">
    <property type="entry name" value="HATPase_C_sf"/>
</dbReference>
<dbReference type="Pfam" id="PF13426">
    <property type="entry name" value="PAS_9"/>
    <property type="match status" value="1"/>
</dbReference>
<dbReference type="InterPro" id="IPR036097">
    <property type="entry name" value="HisK_dim/P_sf"/>
</dbReference>
<keyword evidence="11" id="KW-1185">Reference proteome</keyword>
<dbReference type="Gene3D" id="1.10.287.130">
    <property type="match status" value="1"/>
</dbReference>
<keyword evidence="7" id="KW-0175">Coiled coil</keyword>
<feature type="domain" description="Histidine kinase" evidence="8">
    <location>
        <begin position="189"/>
        <end position="405"/>
    </location>
</feature>
<dbReference type="InterPro" id="IPR005467">
    <property type="entry name" value="His_kinase_dom"/>
</dbReference>
<dbReference type="EC" id="2.7.13.3" evidence="2"/>
<evidence type="ECO:0000259" key="9">
    <source>
        <dbReference type="PROSITE" id="PS50112"/>
    </source>
</evidence>
<dbReference type="RefSeq" id="WP_386410194.1">
    <property type="nucleotide sequence ID" value="NZ_JBHTJH010000017.1"/>
</dbReference>
<dbReference type="InterPro" id="IPR035965">
    <property type="entry name" value="PAS-like_dom_sf"/>
</dbReference>
<evidence type="ECO:0000256" key="1">
    <source>
        <dbReference type="ARBA" id="ARBA00000085"/>
    </source>
</evidence>
<protein>
    <recommendedName>
        <fullName evidence="2">histidine kinase</fullName>
        <ecNumber evidence="2">2.7.13.3</ecNumber>
    </recommendedName>
</protein>
<dbReference type="EMBL" id="JBHTJH010000017">
    <property type="protein sequence ID" value="MFD0863793.1"/>
    <property type="molecule type" value="Genomic_DNA"/>
</dbReference>
<dbReference type="SUPFAM" id="SSF47384">
    <property type="entry name" value="Homodimeric domain of signal transducing histidine kinase"/>
    <property type="match status" value="1"/>
</dbReference>
<dbReference type="SUPFAM" id="SSF55785">
    <property type="entry name" value="PYP-like sensor domain (PAS domain)"/>
    <property type="match status" value="1"/>
</dbReference>
<keyword evidence="10" id="KW-0067">ATP-binding</keyword>
<dbReference type="SUPFAM" id="SSF55874">
    <property type="entry name" value="ATPase domain of HSP90 chaperone/DNA topoisomerase II/histidine kinase"/>
    <property type="match status" value="1"/>
</dbReference>